<proteinExistence type="predicted"/>
<evidence type="ECO:0000313" key="1">
    <source>
        <dbReference type="EMBL" id="QHT19374.1"/>
    </source>
</evidence>
<organism evidence="1">
    <name type="scientific">viral metagenome</name>
    <dbReference type="NCBI Taxonomy" id="1070528"/>
    <lineage>
        <taxon>unclassified sequences</taxon>
        <taxon>metagenomes</taxon>
        <taxon>organismal metagenomes</taxon>
    </lineage>
</organism>
<protein>
    <submittedName>
        <fullName evidence="1">Uncharacterized protein</fullName>
    </submittedName>
</protein>
<reference evidence="1" key="1">
    <citation type="journal article" date="2020" name="Nature">
        <title>Giant virus diversity and host interactions through global metagenomics.</title>
        <authorList>
            <person name="Schulz F."/>
            <person name="Roux S."/>
            <person name="Paez-Espino D."/>
            <person name="Jungbluth S."/>
            <person name="Walsh D.A."/>
            <person name="Denef V.J."/>
            <person name="McMahon K.D."/>
            <person name="Konstantinidis K.T."/>
            <person name="Eloe-Fadrosh E.A."/>
            <person name="Kyrpides N.C."/>
            <person name="Woyke T."/>
        </authorList>
    </citation>
    <scope>NUCLEOTIDE SEQUENCE</scope>
    <source>
        <strain evidence="1">GVMAG-M-3300023174-57</strain>
    </source>
</reference>
<sequence>MSSRSFVRASIAGIVYLIDSQKGRVYTYNLDNPTYIGDLERIEGTELATSEGNLTGARLKLRTNWKRIMEQSLSPEAAAS</sequence>
<accession>A0A6C0DS51</accession>
<name>A0A6C0DS51_9ZZZZ</name>
<dbReference type="EMBL" id="MN739665">
    <property type="protein sequence ID" value="QHT19374.1"/>
    <property type="molecule type" value="Genomic_DNA"/>
</dbReference>
<dbReference type="AlphaFoldDB" id="A0A6C0DS51"/>